<name>A0A3Q9HQX7_9FIRM</name>
<protein>
    <recommendedName>
        <fullName evidence="1">HD/PDEase domain-containing protein</fullName>
    </recommendedName>
</protein>
<dbReference type="Proteomes" id="UP000267250">
    <property type="component" value="Chromosome"/>
</dbReference>
<feature type="domain" description="HD/PDEase" evidence="1">
    <location>
        <begin position="45"/>
        <end position="180"/>
    </location>
</feature>
<dbReference type="AlphaFoldDB" id="A0A3Q9HQX7"/>
<dbReference type="SUPFAM" id="SSF109604">
    <property type="entry name" value="HD-domain/PDEase-like"/>
    <property type="match status" value="1"/>
</dbReference>
<dbReference type="Pfam" id="PF01966">
    <property type="entry name" value="HD"/>
    <property type="match status" value="1"/>
</dbReference>
<dbReference type="CDD" id="cd00077">
    <property type="entry name" value="HDc"/>
    <property type="match status" value="1"/>
</dbReference>
<reference evidence="2 3" key="1">
    <citation type="submission" date="2016-07" db="EMBL/GenBank/DDBJ databases">
        <title>Genome and transcriptome analysis of iron-reducing fermentative bacteria Anoxybacter fermentans.</title>
        <authorList>
            <person name="Zeng X."/>
            <person name="Shao Z."/>
        </authorList>
    </citation>
    <scope>NUCLEOTIDE SEQUENCE [LARGE SCALE GENOMIC DNA]</scope>
    <source>
        <strain evidence="2 3">DY22613</strain>
    </source>
</reference>
<gene>
    <name evidence="2" type="ORF">BBF96_09570</name>
</gene>
<dbReference type="EMBL" id="CP016379">
    <property type="protein sequence ID" value="AZR73615.1"/>
    <property type="molecule type" value="Genomic_DNA"/>
</dbReference>
<evidence type="ECO:0000313" key="3">
    <source>
        <dbReference type="Proteomes" id="UP000267250"/>
    </source>
</evidence>
<dbReference type="InterPro" id="IPR045509">
    <property type="entry name" value="HD_assoc_2"/>
</dbReference>
<dbReference type="Gene3D" id="1.10.3210.10">
    <property type="entry name" value="Hypothetical protein af1432"/>
    <property type="match status" value="1"/>
</dbReference>
<sequence>MILRDPIHGDISFTDREVQVIDTYEVQRLRGLKQLGTANLVYPGCVHTRFDHSLGTAHTAKKILQALRWNGHTIDPEIEEIITIGAILHDITHLPYGHTLEDERQIFPRHDSRNRYEKLIDSGEVGKVLERLNLKEKVMAILTGSGESKYFPKWARDIISSTLDADVLDYLKRDAYFAGIAHDYDERVFSYFTILNDQLALNMVKHGMDRLDARSEILHLLRFRYFMMERVYTHHTKIIAGAMIAKAVELAVDYGLTEDDLLRCNDYTLLEKLKEIGQEENDSRILDLVRRFESRRFLKRAYVLSAGQLGRKERRDLIKIYTGPGGDRARAEEELANELGISAAEVLIYCPNEWVMKESAALARTSLGIHRLNEPRINPPVDVKVLEDQYENLWRFYVCVPQEVVYRAGKLCVKYFGFDNEFILQS</sequence>
<dbReference type="PANTHER" id="PTHR11373:SF4">
    <property type="entry name" value="DEOXYNUCLEOSIDE TRIPHOSPHATE TRIPHOSPHOHYDROLASE SAMHD1"/>
    <property type="match status" value="1"/>
</dbReference>
<evidence type="ECO:0000259" key="1">
    <source>
        <dbReference type="SMART" id="SM00471"/>
    </source>
</evidence>
<dbReference type="Pfam" id="PF19276">
    <property type="entry name" value="HD_assoc_2"/>
    <property type="match status" value="1"/>
</dbReference>
<dbReference type="GO" id="GO:0008832">
    <property type="term" value="F:dGTPase activity"/>
    <property type="evidence" value="ECO:0007669"/>
    <property type="project" value="TreeGrafter"/>
</dbReference>
<dbReference type="KEGG" id="aft:BBF96_09570"/>
<dbReference type="OrthoDB" id="9803619at2"/>
<organism evidence="2 3">
    <name type="scientific">Anoxybacter fermentans</name>
    <dbReference type="NCBI Taxonomy" id="1323375"/>
    <lineage>
        <taxon>Bacteria</taxon>
        <taxon>Bacillati</taxon>
        <taxon>Bacillota</taxon>
        <taxon>Clostridia</taxon>
        <taxon>Halanaerobiales</taxon>
        <taxon>Anoxybacter</taxon>
    </lineage>
</organism>
<dbReference type="InterPro" id="IPR050135">
    <property type="entry name" value="dGTPase-like"/>
</dbReference>
<keyword evidence="3" id="KW-1185">Reference proteome</keyword>
<dbReference type="InterPro" id="IPR003607">
    <property type="entry name" value="HD/PDEase_dom"/>
</dbReference>
<accession>A0A3Q9HQX7</accession>
<dbReference type="RefSeq" id="WP_127016956.1">
    <property type="nucleotide sequence ID" value="NZ_CP016379.1"/>
</dbReference>
<dbReference type="InterPro" id="IPR006674">
    <property type="entry name" value="HD_domain"/>
</dbReference>
<dbReference type="PANTHER" id="PTHR11373">
    <property type="entry name" value="DEOXYNUCLEOSIDE TRIPHOSPHATE TRIPHOSPHOHYDROLASE"/>
    <property type="match status" value="1"/>
</dbReference>
<dbReference type="GO" id="GO:0006203">
    <property type="term" value="P:dGTP catabolic process"/>
    <property type="evidence" value="ECO:0007669"/>
    <property type="project" value="TreeGrafter"/>
</dbReference>
<proteinExistence type="predicted"/>
<dbReference type="SMART" id="SM00471">
    <property type="entry name" value="HDc"/>
    <property type="match status" value="1"/>
</dbReference>
<evidence type="ECO:0000313" key="2">
    <source>
        <dbReference type="EMBL" id="AZR73615.1"/>
    </source>
</evidence>